<dbReference type="EMBL" id="SAWZ01000005">
    <property type="protein sequence ID" value="RXR05317.1"/>
    <property type="molecule type" value="Genomic_DNA"/>
</dbReference>
<name>A0A4Q1JUE3_9GAMM</name>
<accession>A0A4Q1JUE3</accession>
<proteinExistence type="predicted"/>
<evidence type="ECO:0000313" key="2">
    <source>
        <dbReference type="Proteomes" id="UP000289784"/>
    </source>
</evidence>
<dbReference type="Proteomes" id="UP000289784">
    <property type="component" value="Unassembled WGS sequence"/>
</dbReference>
<evidence type="ECO:0008006" key="3">
    <source>
        <dbReference type="Google" id="ProtNLM"/>
    </source>
</evidence>
<reference evidence="1 2" key="1">
    <citation type="submission" date="2019-01" db="EMBL/GenBank/DDBJ databases">
        <title>Pseudoxanthomonas composti sp. nov., isolated from compost.</title>
        <authorList>
            <person name="Yang G."/>
        </authorList>
    </citation>
    <scope>NUCLEOTIDE SEQUENCE [LARGE SCALE GENOMIC DNA]</scope>
    <source>
        <strain evidence="1 2">GSS15</strain>
    </source>
</reference>
<keyword evidence="2" id="KW-1185">Reference proteome</keyword>
<gene>
    <name evidence="1" type="ORF">EPA99_11290</name>
</gene>
<evidence type="ECO:0000313" key="1">
    <source>
        <dbReference type="EMBL" id="RXR05317.1"/>
    </source>
</evidence>
<protein>
    <recommendedName>
        <fullName evidence="3">Nucleotidyl transferase AbiEii/AbiGii toxin family protein</fullName>
    </recommendedName>
</protein>
<dbReference type="AlphaFoldDB" id="A0A4Q1JUE3"/>
<organism evidence="1 2">
    <name type="scientific">Pseudoxanthomonas composti</name>
    <dbReference type="NCBI Taxonomy" id="2137479"/>
    <lineage>
        <taxon>Bacteria</taxon>
        <taxon>Pseudomonadati</taxon>
        <taxon>Pseudomonadota</taxon>
        <taxon>Gammaproteobacteria</taxon>
        <taxon>Lysobacterales</taxon>
        <taxon>Lysobacteraceae</taxon>
        <taxon>Pseudoxanthomonas</taxon>
    </lineage>
</organism>
<dbReference type="RefSeq" id="WP_129471321.1">
    <property type="nucleotide sequence ID" value="NZ_SAWZ01000005.1"/>
</dbReference>
<dbReference type="OrthoDB" id="114489at2"/>
<comment type="caution">
    <text evidence="1">The sequence shown here is derived from an EMBL/GenBank/DDBJ whole genome shotgun (WGS) entry which is preliminary data.</text>
</comment>
<sequence>MLRPDPNLPHLEVIAAALGDLRERVVFVGGSTAGLLLTDPLAEGVRPTLDIDAIVQADTLVQFHRVEAQLEQRGFVRDAASGVPVASADQFDQCAEVGGAMDHALCTTQ</sequence>